<evidence type="ECO:0000313" key="3">
    <source>
        <dbReference type="Proteomes" id="UP000002698"/>
    </source>
</evidence>
<evidence type="ECO:0000313" key="2">
    <source>
        <dbReference type="EMBL" id="CAI50017.1"/>
    </source>
</evidence>
<reference evidence="2 3" key="1">
    <citation type="journal article" date="2005" name="Genome Res.">
        <title>Living with two extremes: conclusions from the genome sequence of Natronomonas pharaonis.</title>
        <authorList>
            <person name="Falb M."/>
            <person name="Pfeiffer F."/>
            <person name="Palm P."/>
            <person name="Rodewald K."/>
            <person name="Hickmann V."/>
            <person name="Tittor J."/>
            <person name="Oesterhelt D."/>
        </authorList>
    </citation>
    <scope>NUCLEOTIDE SEQUENCE [LARGE SCALE GENOMIC DNA]</scope>
    <source>
        <strain evidence="3">ATCC 35678 / DSM 2160 / CIP 103997 / JCM 8858 / NBRC 14720 / NCIMB 2260 / Gabara</strain>
    </source>
</reference>
<dbReference type="Proteomes" id="UP000002698">
    <property type="component" value="Chromosome"/>
</dbReference>
<protein>
    <submittedName>
        <fullName evidence="2">Small CPxCG-related zinc finger protein</fullName>
    </submittedName>
</protein>
<dbReference type="EMBL" id="CR936257">
    <property type="protein sequence ID" value="CAI50017.1"/>
    <property type="molecule type" value="Genomic_DNA"/>
</dbReference>
<dbReference type="AlphaFoldDB" id="A0A1U7EXU4"/>
<dbReference type="HOGENOM" id="CLU_206264_0_0_2"/>
<proteinExistence type="predicted"/>
<gene>
    <name evidence="2" type="ordered locus">NP_3852A</name>
</gene>
<sequence>MSTTGPSTLGGCPFCGADVTSTNVLIEYEVDGQPAVFAECPQCREVVKPE</sequence>
<organism evidence="2 3">
    <name type="scientific">Natronomonas pharaonis (strain ATCC 35678 / DSM 2160 / CIP 103997 / JCM 8858 / NBRC 14720 / NCIMB 2260 / Gabara)</name>
    <name type="common">Halobacterium pharaonis</name>
    <dbReference type="NCBI Taxonomy" id="348780"/>
    <lineage>
        <taxon>Archaea</taxon>
        <taxon>Methanobacteriati</taxon>
        <taxon>Methanobacteriota</taxon>
        <taxon>Stenosarchaea group</taxon>
        <taxon>Halobacteria</taxon>
        <taxon>Halobacteriales</taxon>
        <taxon>Natronomonadaceae</taxon>
        <taxon>Natronomonas</taxon>
    </lineage>
</organism>
<dbReference type="InterPro" id="IPR057159">
    <property type="entry name" value="DUF7837"/>
</dbReference>
<dbReference type="STRING" id="348780.NP_3852A"/>
<dbReference type="Pfam" id="PF25207">
    <property type="entry name" value="DUF7837"/>
    <property type="match status" value="1"/>
</dbReference>
<dbReference type="EnsemblBacteria" id="CAI50017">
    <property type="protein sequence ID" value="CAI50017"/>
    <property type="gene ID" value="NP_3852A"/>
</dbReference>
<dbReference type="KEGG" id="nph:NP_3852A"/>
<feature type="domain" description="DUF7837" evidence="1">
    <location>
        <begin position="7"/>
        <end position="50"/>
    </location>
</feature>
<accession>A0A1U7EXU4</accession>
<dbReference type="eggNOG" id="arCOG04494">
    <property type="taxonomic scope" value="Archaea"/>
</dbReference>
<keyword evidence="3" id="KW-1185">Reference proteome</keyword>
<evidence type="ECO:0000259" key="1">
    <source>
        <dbReference type="Pfam" id="PF25207"/>
    </source>
</evidence>
<name>A0A1U7EXU4_NATPD</name>